<sequence>MVNLKELQPESSPRAAFGAQLRRVREGLGWRQEDLSDRIGCSSQHISAVETARKPPTLPFARKADQVCGTTNTVDSFVRAYHETRHGILLEGFPEYVAYEARAVEIRLFEIGVIPGLLQTPEYAQAVARGRVQRGSLTREQAEEGLAFLAERQERLKQERPPMLLVVMDESCIRRPVGGPAVMEAQLRSLIEFAELSNSMLQIAPYELGERRSFDLPVNHLTLKDRTMVSYTESHAQGFVDRETASVMPVLTAYHQLQAECLSQAGSVAMIEQVRKGTQ</sequence>
<protein>
    <submittedName>
        <fullName evidence="2">XRE family transcriptional regulator</fullName>
    </submittedName>
</protein>
<organism evidence="2 3">
    <name type="scientific">Streptomyces laurentii</name>
    <dbReference type="NCBI Taxonomy" id="39478"/>
    <lineage>
        <taxon>Bacteria</taxon>
        <taxon>Bacillati</taxon>
        <taxon>Actinomycetota</taxon>
        <taxon>Actinomycetes</taxon>
        <taxon>Kitasatosporales</taxon>
        <taxon>Streptomycetaceae</taxon>
        <taxon>Streptomyces</taxon>
    </lineage>
</organism>
<evidence type="ECO:0000313" key="2">
    <source>
        <dbReference type="EMBL" id="BAU82534.1"/>
    </source>
</evidence>
<dbReference type="Pfam" id="PF13560">
    <property type="entry name" value="HTH_31"/>
    <property type="match status" value="1"/>
</dbReference>
<gene>
    <name evidence="2" type="ORF">SLA_1596</name>
</gene>
<dbReference type="EMBL" id="AP017424">
    <property type="protein sequence ID" value="BAU82534.1"/>
    <property type="molecule type" value="Genomic_DNA"/>
</dbReference>
<feature type="domain" description="HTH cro/C1-type" evidence="1">
    <location>
        <begin position="21"/>
        <end position="77"/>
    </location>
</feature>
<reference evidence="2 3" key="1">
    <citation type="journal article" date="2016" name="Genome Announc.">
        <title>Complete Genome Sequence of Thiostrepton-Producing Streptomyces laurentii ATCC 31255.</title>
        <authorList>
            <person name="Doi K."/>
            <person name="Fujino Y."/>
            <person name="Nagayoshi Y."/>
            <person name="Ohshima T."/>
            <person name="Ogata S."/>
        </authorList>
    </citation>
    <scope>NUCLEOTIDE SEQUENCE [LARGE SCALE GENOMIC DNA]</scope>
    <source>
        <strain evidence="2 3">ATCC 31255</strain>
    </source>
</reference>
<dbReference type="CDD" id="cd00093">
    <property type="entry name" value="HTH_XRE"/>
    <property type="match status" value="1"/>
</dbReference>
<dbReference type="Pfam" id="PF19054">
    <property type="entry name" value="DUF5753"/>
    <property type="match status" value="1"/>
</dbReference>
<dbReference type="RefSeq" id="WP_359881438.1">
    <property type="nucleotide sequence ID" value="NZ_JBEYHT010000046.1"/>
</dbReference>
<dbReference type="SMART" id="SM00530">
    <property type="entry name" value="HTH_XRE"/>
    <property type="match status" value="1"/>
</dbReference>
<dbReference type="Gene3D" id="1.10.260.40">
    <property type="entry name" value="lambda repressor-like DNA-binding domains"/>
    <property type="match status" value="1"/>
</dbReference>
<evidence type="ECO:0000313" key="3">
    <source>
        <dbReference type="Proteomes" id="UP000217676"/>
    </source>
</evidence>
<dbReference type="InterPro" id="IPR010982">
    <property type="entry name" value="Lambda_DNA-bd_dom_sf"/>
</dbReference>
<dbReference type="KEGG" id="slau:SLA_1596"/>
<name>A0A160NWQ0_STRLU</name>
<keyword evidence="3" id="KW-1185">Reference proteome</keyword>
<accession>A0A160NWQ0</accession>
<dbReference type="InterPro" id="IPR043917">
    <property type="entry name" value="DUF5753"/>
</dbReference>
<dbReference type="InterPro" id="IPR001387">
    <property type="entry name" value="Cro/C1-type_HTH"/>
</dbReference>
<dbReference type="PROSITE" id="PS50943">
    <property type="entry name" value="HTH_CROC1"/>
    <property type="match status" value="1"/>
</dbReference>
<dbReference type="SUPFAM" id="SSF47413">
    <property type="entry name" value="lambda repressor-like DNA-binding domains"/>
    <property type="match status" value="1"/>
</dbReference>
<dbReference type="Proteomes" id="UP000217676">
    <property type="component" value="Chromosome"/>
</dbReference>
<dbReference type="AlphaFoldDB" id="A0A160NWQ0"/>
<proteinExistence type="predicted"/>
<evidence type="ECO:0000259" key="1">
    <source>
        <dbReference type="PROSITE" id="PS50943"/>
    </source>
</evidence>
<dbReference type="GO" id="GO:0003677">
    <property type="term" value="F:DNA binding"/>
    <property type="evidence" value="ECO:0007669"/>
    <property type="project" value="InterPro"/>
</dbReference>